<accession>A0A1V6LSZ3</accession>
<dbReference type="PANTHER" id="PTHR43167">
    <property type="entry name" value="PUTATIVE (AFU_ORTHOLOGUE AFUA_6G01830)-RELATED"/>
    <property type="match status" value="1"/>
</dbReference>
<keyword evidence="1 4" id="KW-0489">Methyltransferase</keyword>
<evidence type="ECO:0000256" key="3">
    <source>
        <dbReference type="ARBA" id="ARBA00022691"/>
    </source>
</evidence>
<dbReference type="AlphaFoldDB" id="A0A1V6LSZ3"/>
<proteinExistence type="predicted"/>
<protein>
    <submittedName>
        <fullName evidence="4">SAM-dependent methyltransferase</fullName>
    </submittedName>
</protein>
<dbReference type="InterPro" id="IPR002935">
    <property type="entry name" value="SAM_O-MeTrfase"/>
</dbReference>
<dbReference type="OrthoDB" id="484536at2"/>
<evidence type="ECO:0000256" key="2">
    <source>
        <dbReference type="ARBA" id="ARBA00022679"/>
    </source>
</evidence>
<evidence type="ECO:0000256" key="1">
    <source>
        <dbReference type="ARBA" id="ARBA00022603"/>
    </source>
</evidence>
<evidence type="ECO:0000313" key="5">
    <source>
        <dbReference type="Proteomes" id="UP000191680"/>
    </source>
</evidence>
<gene>
    <name evidence="4" type="ORF">BUL40_05540</name>
</gene>
<keyword evidence="5" id="KW-1185">Reference proteome</keyword>
<name>A0A1V6LSZ3_9FLAO</name>
<organism evidence="4 5">
    <name type="scientific">Croceivirga radicis</name>
    <dbReference type="NCBI Taxonomy" id="1929488"/>
    <lineage>
        <taxon>Bacteria</taxon>
        <taxon>Pseudomonadati</taxon>
        <taxon>Bacteroidota</taxon>
        <taxon>Flavobacteriia</taxon>
        <taxon>Flavobacteriales</taxon>
        <taxon>Flavobacteriaceae</taxon>
        <taxon>Croceivirga</taxon>
    </lineage>
</organism>
<dbReference type="CDD" id="cd02440">
    <property type="entry name" value="AdoMet_MTases"/>
    <property type="match status" value="1"/>
</dbReference>
<dbReference type="GO" id="GO:0032259">
    <property type="term" value="P:methylation"/>
    <property type="evidence" value="ECO:0007669"/>
    <property type="project" value="UniProtKB-KW"/>
</dbReference>
<dbReference type="GO" id="GO:0008171">
    <property type="term" value="F:O-methyltransferase activity"/>
    <property type="evidence" value="ECO:0007669"/>
    <property type="project" value="InterPro"/>
</dbReference>
<dbReference type="Gene3D" id="3.40.50.150">
    <property type="entry name" value="Vaccinia Virus protein VP39"/>
    <property type="match status" value="1"/>
</dbReference>
<reference evidence="4 5" key="1">
    <citation type="submission" date="2016-12" db="EMBL/GenBank/DDBJ databases">
        <authorList>
            <person name="Song W.-J."/>
            <person name="Kurnit D.M."/>
        </authorList>
    </citation>
    <scope>NUCLEOTIDE SEQUENCE [LARGE SCALE GENOMIC DNA]</scope>
    <source>
        <strain evidence="4 5">HSG9</strain>
    </source>
</reference>
<sequence>MSLTTLFKKPLMTDAIVTEAKRLDFEMESDGNLGMLLRTLVASKPNGRVLELGTGLGLSLSWILDGLDENGYVISIDVESNYIEIARKYFEHDARVELITQDASDWIINYKGAKFDLIFADAWPGKYELLEETIDLLNPNGIYIIDDMIEQINWPEGHQDNVNNLIEKLESKVELTLTKMDWSTGIVIAVKKR</sequence>
<dbReference type="Proteomes" id="UP000191680">
    <property type="component" value="Unassembled WGS sequence"/>
</dbReference>
<dbReference type="Pfam" id="PF01596">
    <property type="entry name" value="Methyltransf_3"/>
    <property type="match status" value="1"/>
</dbReference>
<dbReference type="EMBL" id="MTBC01000003">
    <property type="protein sequence ID" value="OQD43300.1"/>
    <property type="molecule type" value="Genomic_DNA"/>
</dbReference>
<dbReference type="SUPFAM" id="SSF53335">
    <property type="entry name" value="S-adenosyl-L-methionine-dependent methyltransferases"/>
    <property type="match status" value="1"/>
</dbReference>
<keyword evidence="3" id="KW-0949">S-adenosyl-L-methionine</keyword>
<keyword evidence="2 4" id="KW-0808">Transferase</keyword>
<dbReference type="InterPro" id="IPR029063">
    <property type="entry name" value="SAM-dependent_MTases_sf"/>
</dbReference>
<evidence type="ECO:0000313" key="4">
    <source>
        <dbReference type="EMBL" id="OQD43300.1"/>
    </source>
</evidence>
<comment type="caution">
    <text evidence="4">The sequence shown here is derived from an EMBL/GenBank/DDBJ whole genome shotgun (WGS) entry which is preliminary data.</text>
</comment>
<dbReference type="PANTHER" id="PTHR43167:SF1">
    <property type="entry name" value="PUTATIVE (AFU_ORTHOLOGUE AFUA_6G01830)-RELATED"/>
    <property type="match status" value="1"/>
</dbReference>